<gene>
    <name evidence="1" type="ORF">GCM10007301_08710</name>
</gene>
<dbReference type="AlphaFoldDB" id="A0A917F5A9"/>
<evidence type="ECO:0000313" key="1">
    <source>
        <dbReference type="EMBL" id="GGF51506.1"/>
    </source>
</evidence>
<comment type="caution">
    <text evidence="1">The sequence shown here is derived from an EMBL/GenBank/DDBJ whole genome shotgun (WGS) entry which is preliminary data.</text>
</comment>
<organism evidence="1 2">
    <name type="scientific">Azorhizobium oxalatiphilum</name>
    <dbReference type="NCBI Taxonomy" id="980631"/>
    <lineage>
        <taxon>Bacteria</taxon>
        <taxon>Pseudomonadati</taxon>
        <taxon>Pseudomonadota</taxon>
        <taxon>Alphaproteobacteria</taxon>
        <taxon>Hyphomicrobiales</taxon>
        <taxon>Xanthobacteraceae</taxon>
        <taxon>Azorhizobium</taxon>
    </lineage>
</organism>
<evidence type="ECO:0000313" key="2">
    <source>
        <dbReference type="Proteomes" id="UP000606044"/>
    </source>
</evidence>
<dbReference type="Proteomes" id="UP000606044">
    <property type="component" value="Unassembled WGS sequence"/>
</dbReference>
<accession>A0A917F5A9</accession>
<proteinExistence type="predicted"/>
<sequence>MPRTMAFTSMTAGLLLLAVSGVMTLELMLPAATVPLPVLLGGSTAATAALPALPIGHG</sequence>
<protein>
    <submittedName>
        <fullName evidence="1">Uncharacterized protein</fullName>
    </submittedName>
</protein>
<reference evidence="1" key="1">
    <citation type="journal article" date="2014" name="Int. J. Syst. Evol. Microbiol.">
        <title>Complete genome sequence of Corynebacterium casei LMG S-19264T (=DSM 44701T), isolated from a smear-ripened cheese.</title>
        <authorList>
            <consortium name="US DOE Joint Genome Institute (JGI-PGF)"/>
            <person name="Walter F."/>
            <person name="Albersmeier A."/>
            <person name="Kalinowski J."/>
            <person name="Ruckert C."/>
        </authorList>
    </citation>
    <scope>NUCLEOTIDE SEQUENCE</scope>
    <source>
        <strain evidence="1">CCM 7897</strain>
    </source>
</reference>
<dbReference type="EMBL" id="BMCT01000001">
    <property type="protein sequence ID" value="GGF51506.1"/>
    <property type="molecule type" value="Genomic_DNA"/>
</dbReference>
<name>A0A917F5A9_9HYPH</name>
<keyword evidence="2" id="KW-1185">Reference proteome</keyword>
<dbReference type="RefSeq" id="WP_188575721.1">
    <property type="nucleotide sequence ID" value="NZ_BMCT01000001.1"/>
</dbReference>
<reference evidence="1" key="2">
    <citation type="submission" date="2020-09" db="EMBL/GenBank/DDBJ databases">
        <authorList>
            <person name="Sun Q."/>
            <person name="Sedlacek I."/>
        </authorList>
    </citation>
    <scope>NUCLEOTIDE SEQUENCE</scope>
    <source>
        <strain evidence="1">CCM 7897</strain>
    </source>
</reference>